<keyword evidence="1" id="KW-0732">Signal</keyword>
<reference evidence="3" key="2">
    <citation type="submission" date="2011-03" db="EMBL/GenBank/DDBJ databases">
        <title>The complete genome of Desulfobacca acetoxidans DSM 11109.</title>
        <authorList>
            <consortium name="US DOE Joint Genome Institute (JGI-PGF)"/>
            <person name="Lucas S."/>
            <person name="Copeland A."/>
            <person name="Lapidus A."/>
            <person name="Bruce D."/>
            <person name="Goodwin L."/>
            <person name="Pitluck S."/>
            <person name="Peters L."/>
            <person name="Kyrpides N."/>
            <person name="Mavromatis K."/>
            <person name="Ivanova N."/>
            <person name="Ovchinnikova G."/>
            <person name="Teshima H."/>
            <person name="Detter J.C."/>
            <person name="Han C."/>
            <person name="Land M."/>
            <person name="Hauser L."/>
            <person name="Markowitz V."/>
            <person name="Cheng J.-F."/>
            <person name="Hugenholtz P."/>
            <person name="Woyke T."/>
            <person name="Wu D."/>
            <person name="Spring S."/>
            <person name="Schueler E."/>
            <person name="Brambilla E."/>
            <person name="Klenk H.-P."/>
            <person name="Eisen J.A."/>
        </authorList>
    </citation>
    <scope>NUCLEOTIDE SEQUENCE [LARGE SCALE GENOMIC DNA]</scope>
    <source>
        <strain evidence="3">ATCC 700848 / DSM 11109 / ASRB2</strain>
    </source>
</reference>
<dbReference type="Proteomes" id="UP000000483">
    <property type="component" value="Chromosome"/>
</dbReference>
<dbReference type="eggNOG" id="COG3934">
    <property type="taxonomic scope" value="Bacteria"/>
</dbReference>
<dbReference type="InterPro" id="IPR017853">
    <property type="entry name" value="GH"/>
</dbReference>
<sequence length="518" mass="58795">MIKWFVWILAAWQLCLPTAVQGAGTCPNLIRNPGFEAVDPASGMPRSWRRQVKATPGASPSQVYLCQVEGQQGKFLALIGGGDRGGRVVTELAGIRPHTDYLLEFLAYRPNFVNGVYLEVEVFGQRRVCNQHFSWRRVQPLWLRINSGACRGRTTLVFDNPHPEVLAFGAPRLRRVRPPVAESNTPFRRPETFPVGIFGATLENLPELKAAGFNAVQSYNSEPGHLRQMAEAVRRFGLKILPNFRCYEPDLSRELGNLPDLLGFYIEDEPEGRSISPESLVNLKQQLRQDSPDVLTAVAMLRPQMVAEYRRGADVFLLDPYPVPSMPLTWMADCIEEAAQHVSRQRLWAVVQAFGGGRYVKDGWARRPTYMEMRVLTYLALVHGAHGVFYFSYPEARSSPEAWTGLTRIVGQLRDLQAWLAVPNTRSPFTLEMLPPYQTDYRGRPAVHYAWKKKNGDRLLILVNVLDQPVSFRLAGFPPQVAWLQDFWLPIKTVTLQGDIRENLGPYEVRVYRYQQST</sequence>
<evidence type="ECO:0008006" key="4">
    <source>
        <dbReference type="Google" id="ProtNLM"/>
    </source>
</evidence>
<feature type="chain" id="PRO_5003282639" description="Glycoside hydrolase family 42 N-terminal domain-containing protein" evidence="1">
    <location>
        <begin position="23"/>
        <end position="518"/>
    </location>
</feature>
<dbReference type="SUPFAM" id="SSF51445">
    <property type="entry name" value="(Trans)glycosidases"/>
    <property type="match status" value="1"/>
</dbReference>
<dbReference type="HOGENOM" id="CLU_525539_0_0_7"/>
<evidence type="ECO:0000313" key="2">
    <source>
        <dbReference type="EMBL" id="AEB09609.1"/>
    </source>
</evidence>
<keyword evidence="3" id="KW-1185">Reference proteome</keyword>
<feature type="signal peptide" evidence="1">
    <location>
        <begin position="1"/>
        <end position="22"/>
    </location>
</feature>
<dbReference type="RefSeq" id="WP_013706719.1">
    <property type="nucleotide sequence ID" value="NC_015388.1"/>
</dbReference>
<protein>
    <recommendedName>
        <fullName evidence="4">Glycoside hydrolase family 42 N-terminal domain-containing protein</fullName>
    </recommendedName>
</protein>
<proteinExistence type="predicted"/>
<name>F2NHY3_DESAR</name>
<evidence type="ECO:0000256" key="1">
    <source>
        <dbReference type="SAM" id="SignalP"/>
    </source>
</evidence>
<accession>F2NHY3</accession>
<dbReference type="EMBL" id="CP002629">
    <property type="protein sequence ID" value="AEB09609.1"/>
    <property type="molecule type" value="Genomic_DNA"/>
</dbReference>
<organism evidence="2 3">
    <name type="scientific">Desulfobacca acetoxidans (strain ATCC 700848 / DSM 11109 / ASRB2)</name>
    <dbReference type="NCBI Taxonomy" id="880072"/>
    <lineage>
        <taxon>Bacteria</taxon>
        <taxon>Pseudomonadati</taxon>
        <taxon>Thermodesulfobacteriota</taxon>
        <taxon>Desulfobaccia</taxon>
        <taxon>Desulfobaccales</taxon>
        <taxon>Desulfobaccaceae</taxon>
        <taxon>Desulfobacca</taxon>
    </lineage>
</organism>
<dbReference type="AlphaFoldDB" id="F2NHY3"/>
<dbReference type="Gene3D" id="3.20.20.80">
    <property type="entry name" value="Glycosidases"/>
    <property type="match status" value="1"/>
</dbReference>
<gene>
    <name evidence="2" type="ordered locus">Desac_1769</name>
</gene>
<dbReference type="OrthoDB" id="5428344at2"/>
<reference evidence="2 3" key="1">
    <citation type="journal article" date="2011" name="Stand. Genomic Sci.">
        <title>Complete genome sequence of the acetate-degrading sulfate reducer Desulfobacca acetoxidans type strain (ASRB2).</title>
        <authorList>
            <person name="Goker M."/>
            <person name="Teshima H."/>
            <person name="Lapidus A."/>
            <person name="Nolan M."/>
            <person name="Lucas S."/>
            <person name="Hammon N."/>
            <person name="Deshpande S."/>
            <person name="Cheng J.F."/>
            <person name="Tapia R."/>
            <person name="Han C."/>
            <person name="Goodwin L."/>
            <person name="Pitluck S."/>
            <person name="Huntemann M."/>
            <person name="Liolios K."/>
            <person name="Ivanova N."/>
            <person name="Pagani I."/>
            <person name="Mavromatis K."/>
            <person name="Ovchinikova G."/>
            <person name="Pati A."/>
            <person name="Chen A."/>
            <person name="Palaniappan K."/>
            <person name="Land M."/>
            <person name="Hauser L."/>
            <person name="Brambilla E.M."/>
            <person name="Rohde M."/>
            <person name="Spring S."/>
            <person name="Detter J.C."/>
            <person name="Woyke T."/>
            <person name="Bristow J."/>
            <person name="Eisen J.A."/>
            <person name="Markowitz V."/>
            <person name="Hugenholtz P."/>
            <person name="Kyrpides N.C."/>
            <person name="Klenk H.P."/>
        </authorList>
    </citation>
    <scope>NUCLEOTIDE SEQUENCE [LARGE SCALE GENOMIC DNA]</scope>
    <source>
        <strain evidence="3">ATCC 700848 / DSM 11109 / ASRB2</strain>
    </source>
</reference>
<evidence type="ECO:0000313" key="3">
    <source>
        <dbReference type="Proteomes" id="UP000000483"/>
    </source>
</evidence>
<dbReference type="KEGG" id="dao:Desac_1769"/>
<dbReference type="STRING" id="880072.Desac_1769"/>